<organism evidence="2 3">
    <name type="scientific">Blepharisma stoltei</name>
    <dbReference type="NCBI Taxonomy" id="1481888"/>
    <lineage>
        <taxon>Eukaryota</taxon>
        <taxon>Sar</taxon>
        <taxon>Alveolata</taxon>
        <taxon>Ciliophora</taxon>
        <taxon>Postciliodesmatophora</taxon>
        <taxon>Heterotrichea</taxon>
        <taxon>Heterotrichida</taxon>
        <taxon>Blepharismidae</taxon>
        <taxon>Blepharisma</taxon>
    </lineage>
</organism>
<feature type="signal peptide" evidence="1">
    <location>
        <begin position="1"/>
        <end position="20"/>
    </location>
</feature>
<gene>
    <name evidence="2" type="ORF">BSTOLATCC_MIC40711</name>
</gene>
<dbReference type="Proteomes" id="UP001162131">
    <property type="component" value="Unassembled WGS sequence"/>
</dbReference>
<proteinExistence type="predicted"/>
<protein>
    <submittedName>
        <fullName evidence="2">Uncharacterized protein</fullName>
    </submittedName>
</protein>
<dbReference type="AlphaFoldDB" id="A0AAU9JPS1"/>
<feature type="chain" id="PRO_5043370022" evidence="1">
    <location>
        <begin position="21"/>
        <end position="94"/>
    </location>
</feature>
<evidence type="ECO:0000313" key="3">
    <source>
        <dbReference type="Proteomes" id="UP001162131"/>
    </source>
</evidence>
<name>A0AAU9JPS1_9CILI</name>
<evidence type="ECO:0000313" key="2">
    <source>
        <dbReference type="EMBL" id="CAG9326282.1"/>
    </source>
</evidence>
<evidence type="ECO:0000256" key="1">
    <source>
        <dbReference type="SAM" id="SignalP"/>
    </source>
</evidence>
<sequence length="94" mass="10766">MPSMLLALLSVIYWVRYMTSIAWTSERLFAKIPGMQNLMNSQPNSLIKTLLKLGCGFLDSISHAFSKRKRDSSNLIRFGTSTKFWGKGLFLFQK</sequence>
<comment type="caution">
    <text evidence="2">The sequence shown here is derived from an EMBL/GenBank/DDBJ whole genome shotgun (WGS) entry which is preliminary data.</text>
</comment>
<dbReference type="EMBL" id="CAJZBQ010000040">
    <property type="protein sequence ID" value="CAG9326282.1"/>
    <property type="molecule type" value="Genomic_DNA"/>
</dbReference>
<keyword evidence="3" id="KW-1185">Reference proteome</keyword>
<reference evidence="2" key="1">
    <citation type="submission" date="2021-09" db="EMBL/GenBank/DDBJ databases">
        <authorList>
            <consortium name="AG Swart"/>
            <person name="Singh M."/>
            <person name="Singh A."/>
            <person name="Seah K."/>
            <person name="Emmerich C."/>
        </authorList>
    </citation>
    <scope>NUCLEOTIDE SEQUENCE</scope>
    <source>
        <strain evidence="2">ATCC30299</strain>
    </source>
</reference>
<accession>A0AAU9JPS1</accession>
<keyword evidence="1" id="KW-0732">Signal</keyword>